<keyword evidence="3" id="KW-1185">Reference proteome</keyword>
<dbReference type="AlphaFoldDB" id="A0A558CXA7"/>
<dbReference type="InterPro" id="IPR029039">
    <property type="entry name" value="Flavoprotein-like_sf"/>
</dbReference>
<evidence type="ECO:0000259" key="1">
    <source>
        <dbReference type="Pfam" id="PF03358"/>
    </source>
</evidence>
<evidence type="ECO:0000313" key="2">
    <source>
        <dbReference type="EMBL" id="TVT53408.1"/>
    </source>
</evidence>
<sequence length="216" mass="23474">MVRGEREPAEFRTPVPPHICPAIRFPAMEYIDVLGICGSVRAGSLNRALLLTARELAPAPFRVEAWDGNAEVPRVDATMGRPFPPVVAALRDRVAAADVLLLVTPELNRSIPGAMKDIVDWLGILAPPRPLAGKPVVLMSASPNRFGGAFAQLQLADLLRRSGAEVLSDLDVAVGYAHRHVDDHGVLVGEEPRHDIAELWQRVLTHVQSHRQVVPA</sequence>
<gene>
    <name evidence="2" type="ORF">FNH05_11930</name>
</gene>
<dbReference type="InterPro" id="IPR050712">
    <property type="entry name" value="NAD(P)H-dep_reductase"/>
</dbReference>
<name>A0A558CXA7_9PSEU</name>
<dbReference type="PANTHER" id="PTHR30543">
    <property type="entry name" value="CHROMATE REDUCTASE"/>
    <property type="match status" value="1"/>
</dbReference>
<organism evidence="2 3">
    <name type="scientific">Amycolatopsis rhizosphaerae</name>
    <dbReference type="NCBI Taxonomy" id="2053003"/>
    <lineage>
        <taxon>Bacteria</taxon>
        <taxon>Bacillati</taxon>
        <taxon>Actinomycetota</taxon>
        <taxon>Actinomycetes</taxon>
        <taxon>Pseudonocardiales</taxon>
        <taxon>Pseudonocardiaceae</taxon>
        <taxon>Amycolatopsis</taxon>
    </lineage>
</organism>
<dbReference type="Proteomes" id="UP000320011">
    <property type="component" value="Unassembled WGS sequence"/>
</dbReference>
<protein>
    <submittedName>
        <fullName evidence="2">NAD(P)H-dependent oxidoreductase</fullName>
    </submittedName>
</protein>
<proteinExistence type="predicted"/>
<dbReference type="Gene3D" id="3.40.50.360">
    <property type="match status" value="1"/>
</dbReference>
<dbReference type="PANTHER" id="PTHR30543:SF21">
    <property type="entry name" value="NAD(P)H-DEPENDENT FMN REDUCTASE LOT6"/>
    <property type="match status" value="1"/>
</dbReference>
<dbReference type="OrthoDB" id="9812295at2"/>
<comment type="caution">
    <text evidence="2">The sequence shown here is derived from an EMBL/GenBank/DDBJ whole genome shotgun (WGS) entry which is preliminary data.</text>
</comment>
<dbReference type="Pfam" id="PF03358">
    <property type="entry name" value="FMN_red"/>
    <property type="match status" value="1"/>
</dbReference>
<accession>A0A558CXA7</accession>
<dbReference type="GO" id="GO:0010181">
    <property type="term" value="F:FMN binding"/>
    <property type="evidence" value="ECO:0007669"/>
    <property type="project" value="TreeGrafter"/>
</dbReference>
<reference evidence="2 3" key="2">
    <citation type="submission" date="2019-08" db="EMBL/GenBank/DDBJ databases">
        <title>Amycolatopsis acidicola sp. nov., isolated from peat swamp forest soil.</title>
        <authorList>
            <person name="Srisuk N."/>
        </authorList>
    </citation>
    <scope>NUCLEOTIDE SEQUENCE [LARGE SCALE GENOMIC DNA]</scope>
    <source>
        <strain evidence="2 3">TBRC 6029</strain>
    </source>
</reference>
<dbReference type="GO" id="GO:0016491">
    <property type="term" value="F:oxidoreductase activity"/>
    <property type="evidence" value="ECO:0007669"/>
    <property type="project" value="InterPro"/>
</dbReference>
<dbReference type="InterPro" id="IPR005025">
    <property type="entry name" value="FMN_Rdtase-like_dom"/>
</dbReference>
<feature type="domain" description="NADPH-dependent FMN reductase-like" evidence="1">
    <location>
        <begin position="32"/>
        <end position="178"/>
    </location>
</feature>
<dbReference type="EMBL" id="VJWX01000090">
    <property type="protein sequence ID" value="TVT53408.1"/>
    <property type="molecule type" value="Genomic_DNA"/>
</dbReference>
<dbReference type="SUPFAM" id="SSF52218">
    <property type="entry name" value="Flavoproteins"/>
    <property type="match status" value="1"/>
</dbReference>
<dbReference type="GO" id="GO:0005829">
    <property type="term" value="C:cytosol"/>
    <property type="evidence" value="ECO:0007669"/>
    <property type="project" value="TreeGrafter"/>
</dbReference>
<reference evidence="2 3" key="1">
    <citation type="submission" date="2019-07" db="EMBL/GenBank/DDBJ databases">
        <authorList>
            <person name="Duangmal K."/>
            <person name="Teo W.F.A."/>
        </authorList>
    </citation>
    <scope>NUCLEOTIDE SEQUENCE [LARGE SCALE GENOMIC DNA]</scope>
    <source>
        <strain evidence="2 3">TBRC 6029</strain>
    </source>
</reference>
<evidence type="ECO:0000313" key="3">
    <source>
        <dbReference type="Proteomes" id="UP000320011"/>
    </source>
</evidence>